<evidence type="ECO:0000256" key="5">
    <source>
        <dbReference type="SAM" id="MobiDB-lite"/>
    </source>
</evidence>
<reference evidence="7 8" key="1">
    <citation type="journal article" date="2014" name="BMC Genomics">
        <title>Comparative genomics of the major fungal agents of human and animal Sporotrichosis: Sporothrix schenckii and Sporothrix brasiliensis.</title>
        <authorList>
            <person name="Teixeira M.M."/>
            <person name="de Almeida L.G."/>
            <person name="Kubitschek-Barreira P."/>
            <person name="Alves F.L."/>
            <person name="Kioshima E.S."/>
            <person name="Abadio A.K."/>
            <person name="Fernandes L."/>
            <person name="Derengowski L.S."/>
            <person name="Ferreira K.S."/>
            <person name="Souza R.C."/>
            <person name="Ruiz J.C."/>
            <person name="de Andrade N.C."/>
            <person name="Paes H.C."/>
            <person name="Nicola A.M."/>
            <person name="Albuquerque P."/>
            <person name="Gerber A.L."/>
            <person name="Martins V.P."/>
            <person name="Peconick L.D."/>
            <person name="Neto A.V."/>
            <person name="Chaucanez C.B."/>
            <person name="Silva P.A."/>
            <person name="Cunha O.L."/>
            <person name="de Oliveira F.F."/>
            <person name="dos Santos T.C."/>
            <person name="Barros A.L."/>
            <person name="Soares M.A."/>
            <person name="de Oliveira L.M."/>
            <person name="Marini M.M."/>
            <person name="Villalobos-Duno H."/>
            <person name="Cunha M.M."/>
            <person name="de Hoog S."/>
            <person name="da Silveira J.F."/>
            <person name="Henrissat B."/>
            <person name="Nino-Vega G.A."/>
            <person name="Cisalpino P.S."/>
            <person name="Mora-Montes H.M."/>
            <person name="Almeida S.R."/>
            <person name="Stajich J.E."/>
            <person name="Lopes-Bezerra L.M."/>
            <person name="Vasconcelos A.T."/>
            <person name="Felipe M.S."/>
        </authorList>
    </citation>
    <scope>NUCLEOTIDE SEQUENCE [LARGE SCALE GENOMIC DNA]</scope>
    <source>
        <strain evidence="7 8">1099-18</strain>
    </source>
</reference>
<feature type="transmembrane region" description="Helical" evidence="6">
    <location>
        <begin position="602"/>
        <end position="620"/>
    </location>
</feature>
<dbReference type="KEGG" id="ssck:SPSK_02330"/>
<feature type="region of interest" description="Disordered" evidence="5">
    <location>
        <begin position="392"/>
        <end position="458"/>
    </location>
</feature>
<feature type="transmembrane region" description="Helical" evidence="6">
    <location>
        <begin position="99"/>
        <end position="117"/>
    </location>
</feature>
<evidence type="ECO:0000313" key="7">
    <source>
        <dbReference type="EMBL" id="KJR86473.1"/>
    </source>
</evidence>
<feature type="transmembrane region" description="Helical" evidence="6">
    <location>
        <begin position="20"/>
        <end position="47"/>
    </location>
</feature>
<feature type="transmembrane region" description="Helical" evidence="6">
    <location>
        <begin position="59"/>
        <end position="79"/>
    </location>
</feature>
<feature type="transmembrane region" description="Helical" evidence="6">
    <location>
        <begin position="533"/>
        <end position="557"/>
    </location>
</feature>
<dbReference type="Pfam" id="PF02535">
    <property type="entry name" value="Zip"/>
    <property type="match status" value="2"/>
</dbReference>
<keyword evidence="2 6" id="KW-0812">Transmembrane</keyword>
<reference evidence="7 8" key="2">
    <citation type="journal article" date="2015" name="Eukaryot. Cell">
        <title>Asexual propagation of a virulent clone complex in a human and feline outbreak of sporotrichosis.</title>
        <authorList>
            <person name="Teixeira Mde M."/>
            <person name="Rodrigues A.M."/>
            <person name="Tsui C.K."/>
            <person name="de Almeida L.G."/>
            <person name="Van Diepeningen A.D."/>
            <person name="van den Ende B.G."/>
            <person name="Fernandes G.F."/>
            <person name="Kano R."/>
            <person name="Hamelin R.C."/>
            <person name="Lopes-Bezerra L.M."/>
            <person name="Vasconcelos A.T."/>
            <person name="de Hoog S."/>
            <person name="de Camargo Z.P."/>
            <person name="Felipe M.S."/>
        </authorList>
    </citation>
    <scope>NUCLEOTIDE SEQUENCE [LARGE SCALE GENOMIC DNA]</scope>
    <source>
        <strain evidence="7 8">1099-18</strain>
    </source>
</reference>
<evidence type="ECO:0000256" key="6">
    <source>
        <dbReference type="SAM" id="Phobius"/>
    </source>
</evidence>
<dbReference type="PANTHER" id="PTHR11040">
    <property type="entry name" value="ZINC/IRON TRANSPORTER"/>
    <property type="match status" value="1"/>
</dbReference>
<evidence type="ECO:0000256" key="1">
    <source>
        <dbReference type="ARBA" id="ARBA00004141"/>
    </source>
</evidence>
<feature type="compositionally biased region" description="Polar residues" evidence="5">
    <location>
        <begin position="396"/>
        <end position="412"/>
    </location>
</feature>
<keyword evidence="3 6" id="KW-1133">Transmembrane helix</keyword>
<dbReference type="AlphaFoldDB" id="A0A0F2M9W2"/>
<comment type="subcellular location">
    <subcellularLocation>
        <location evidence="1">Membrane</location>
        <topology evidence="1">Multi-pass membrane protein</topology>
    </subcellularLocation>
</comment>
<dbReference type="OrthoDB" id="262547at2759"/>
<protein>
    <submittedName>
        <fullName evidence="7">Zip metal ion transporter</fullName>
    </submittedName>
</protein>
<feature type="transmembrane region" description="Helical" evidence="6">
    <location>
        <begin position="503"/>
        <end position="526"/>
    </location>
</feature>
<feature type="region of interest" description="Disordered" evidence="5">
    <location>
        <begin position="135"/>
        <end position="180"/>
    </location>
</feature>
<name>A0A0F2M9W2_SPOSC</name>
<feature type="compositionally biased region" description="Basic residues" evidence="5">
    <location>
        <begin position="149"/>
        <end position="169"/>
    </location>
</feature>
<feature type="transmembrane region" description="Helical" evidence="6">
    <location>
        <begin position="569"/>
        <end position="590"/>
    </location>
</feature>
<feature type="compositionally biased region" description="Polar residues" evidence="5">
    <location>
        <begin position="352"/>
        <end position="366"/>
    </location>
</feature>
<feature type="region of interest" description="Disordered" evidence="5">
    <location>
        <begin position="315"/>
        <end position="370"/>
    </location>
</feature>
<dbReference type="GO" id="GO:0016020">
    <property type="term" value="C:membrane"/>
    <property type="evidence" value="ECO:0007669"/>
    <property type="project" value="UniProtKB-SubCell"/>
</dbReference>
<comment type="caution">
    <text evidence="7">The sequence shown here is derived from an EMBL/GenBank/DDBJ whole genome shotgun (WGS) entry which is preliminary data.</text>
</comment>
<evidence type="ECO:0000256" key="3">
    <source>
        <dbReference type="ARBA" id="ARBA00022989"/>
    </source>
</evidence>
<dbReference type="VEuPathDB" id="FungiDB:SPSK_02330"/>
<evidence type="ECO:0000256" key="2">
    <source>
        <dbReference type="ARBA" id="ARBA00022692"/>
    </source>
</evidence>
<dbReference type="EMBL" id="AXCR01000006">
    <property type="protein sequence ID" value="KJR86473.1"/>
    <property type="molecule type" value="Genomic_DNA"/>
</dbReference>
<keyword evidence="4 6" id="KW-0472">Membrane</keyword>
<evidence type="ECO:0000313" key="8">
    <source>
        <dbReference type="Proteomes" id="UP000033710"/>
    </source>
</evidence>
<dbReference type="Proteomes" id="UP000033710">
    <property type="component" value="Unassembled WGS sequence"/>
</dbReference>
<dbReference type="PANTHER" id="PTHR11040:SF210">
    <property type="entry name" value="ZINC-REGULATED TRANSPORTER 3"/>
    <property type="match status" value="1"/>
</dbReference>
<dbReference type="GO" id="GO:0005385">
    <property type="term" value="F:zinc ion transmembrane transporter activity"/>
    <property type="evidence" value="ECO:0007669"/>
    <property type="project" value="TreeGrafter"/>
</dbReference>
<dbReference type="GeneID" id="27664479"/>
<dbReference type="InterPro" id="IPR003689">
    <property type="entry name" value="ZIP"/>
</dbReference>
<dbReference type="RefSeq" id="XP_016589149.1">
    <property type="nucleotide sequence ID" value="XM_016729202.1"/>
</dbReference>
<proteinExistence type="predicted"/>
<evidence type="ECO:0000256" key="4">
    <source>
        <dbReference type="ARBA" id="ARBA00023136"/>
    </source>
</evidence>
<feature type="compositionally biased region" description="Basic and acidic residues" evidence="5">
    <location>
        <begin position="414"/>
        <end position="439"/>
    </location>
</feature>
<organism evidence="7 8">
    <name type="scientific">Sporothrix schenckii 1099-18</name>
    <dbReference type="NCBI Taxonomy" id="1397361"/>
    <lineage>
        <taxon>Eukaryota</taxon>
        <taxon>Fungi</taxon>
        <taxon>Dikarya</taxon>
        <taxon>Ascomycota</taxon>
        <taxon>Pezizomycotina</taxon>
        <taxon>Sordariomycetes</taxon>
        <taxon>Sordariomycetidae</taxon>
        <taxon>Ophiostomatales</taxon>
        <taxon>Ophiostomataceae</taxon>
        <taxon>Sporothrix</taxon>
    </lineage>
</organism>
<accession>A0A0F2M9W2</accession>
<gene>
    <name evidence="7" type="ORF">SPSK_02330</name>
</gene>
<sequence length="623" mass="66601">MSTTAAMASPDGSISNDTRGWILCAISAIACVAGAGIVCVDIFIRMLPGKKSFNIQDSSAFLSSSLSLSFGVMIFSSLFSMLPSSKSYLVDDGLTDQAAGLLMIGGFALGFVGMQIVSRIIHRFMPSHVVDCDHTHDDDDDDNDEPSHSHAHGSHGSHGRSHGHAHHHGHDQEPSSNTYFRVGTKPRFVSRKYFRQRSVDALATESTPLLATVETATATVPAGIADARASPQRRLSTRSDDIIAASNPPTIGGLQPKRSLSNLRAPSMVNVRNRVISFVQDIKSNCDEFGPCYGYTDPCGQECKRTITIKTPTSTLRGSVLPHPPKRAASTPSSNWEATVVVPEVVPEENGGDTSASVSRSESPGATGTVRRHLIDTHGHIETDEHYYDAHLSAGSGESSTNVSNEEAGNNTTKHHDHDHDGHHHHDHDEGHEHGHYYEDDPDADVEAGAATGGGHPHHHHVPANAFLSIGLQTVLAIGLHKFPEGFITFATNHANPALGFNVFMALFVHNIAEGFAMALPLYMALGSRLRAILWAAALGGLSQPLGAGCAALWLKYMARNDNDSGDGTAYGILFAVTAGIMVAVSLQLFVESLTLHHNRQLTVAFAFLGMMLLGISNAIGTH</sequence>